<dbReference type="GO" id="GO:0006450">
    <property type="term" value="P:regulation of translational fidelity"/>
    <property type="evidence" value="ECO:0007669"/>
    <property type="project" value="TreeGrafter"/>
</dbReference>
<keyword evidence="5" id="KW-0808">Transferase</keyword>
<evidence type="ECO:0000256" key="3">
    <source>
        <dbReference type="ARBA" id="ARBA00012584"/>
    </source>
</evidence>
<name>A0A381XY01_9ZZZZ</name>
<protein>
    <recommendedName>
        <fullName evidence="3">L-threonylcarbamoyladenylate synthase</fullName>
        <ecNumber evidence="3">2.7.7.87</ecNumber>
    </recommendedName>
</protein>
<dbReference type="InterPro" id="IPR023535">
    <property type="entry name" value="TC-AMP_synthase"/>
</dbReference>
<organism evidence="12">
    <name type="scientific">marine metagenome</name>
    <dbReference type="NCBI Taxonomy" id="408172"/>
    <lineage>
        <taxon>unclassified sequences</taxon>
        <taxon>metagenomes</taxon>
        <taxon>ecological metagenomes</taxon>
    </lineage>
</organism>
<keyword evidence="8" id="KW-0547">Nucleotide-binding</keyword>
<comment type="catalytic activity">
    <reaction evidence="10">
        <text>L-threonine + hydrogencarbonate + ATP = L-threonylcarbamoyladenylate + diphosphate + H2O</text>
        <dbReference type="Rhea" id="RHEA:36407"/>
        <dbReference type="ChEBI" id="CHEBI:15377"/>
        <dbReference type="ChEBI" id="CHEBI:17544"/>
        <dbReference type="ChEBI" id="CHEBI:30616"/>
        <dbReference type="ChEBI" id="CHEBI:33019"/>
        <dbReference type="ChEBI" id="CHEBI:57926"/>
        <dbReference type="ChEBI" id="CHEBI:73682"/>
        <dbReference type="EC" id="2.7.7.87"/>
    </reaction>
</comment>
<accession>A0A381XY01</accession>
<dbReference type="InterPro" id="IPR017945">
    <property type="entry name" value="DHBP_synth_RibB-like_a/b_dom"/>
</dbReference>
<evidence type="ECO:0000256" key="8">
    <source>
        <dbReference type="ARBA" id="ARBA00022741"/>
    </source>
</evidence>
<dbReference type="AlphaFoldDB" id="A0A381XY01"/>
<dbReference type="HAMAP" id="MF_01852">
    <property type="entry name" value="TsaC"/>
    <property type="match status" value="1"/>
</dbReference>
<evidence type="ECO:0000256" key="2">
    <source>
        <dbReference type="ARBA" id="ARBA00007663"/>
    </source>
</evidence>
<dbReference type="InterPro" id="IPR006070">
    <property type="entry name" value="Sua5-like_dom"/>
</dbReference>
<comment type="similarity">
    <text evidence="2">Belongs to the SUA5 family.</text>
</comment>
<dbReference type="GO" id="GO:0002949">
    <property type="term" value="P:tRNA threonylcarbamoyladenosine modification"/>
    <property type="evidence" value="ECO:0007669"/>
    <property type="project" value="InterPro"/>
</dbReference>
<dbReference type="PROSITE" id="PS51163">
    <property type="entry name" value="YRDC"/>
    <property type="match status" value="1"/>
</dbReference>
<evidence type="ECO:0000313" key="12">
    <source>
        <dbReference type="EMBL" id="SVA69638.1"/>
    </source>
</evidence>
<dbReference type="Gene3D" id="3.90.870.10">
    <property type="entry name" value="DHBP synthase"/>
    <property type="match status" value="1"/>
</dbReference>
<proteinExistence type="inferred from homology"/>
<evidence type="ECO:0000256" key="9">
    <source>
        <dbReference type="ARBA" id="ARBA00022840"/>
    </source>
</evidence>
<evidence type="ECO:0000256" key="7">
    <source>
        <dbReference type="ARBA" id="ARBA00022695"/>
    </source>
</evidence>
<keyword evidence="6" id="KW-0819">tRNA processing</keyword>
<dbReference type="Pfam" id="PF01300">
    <property type="entry name" value="Sua5_yciO_yrdC"/>
    <property type="match status" value="1"/>
</dbReference>
<dbReference type="GO" id="GO:0061710">
    <property type="term" value="F:L-threonylcarbamoyladenylate synthase"/>
    <property type="evidence" value="ECO:0007669"/>
    <property type="project" value="UniProtKB-EC"/>
</dbReference>
<evidence type="ECO:0000256" key="5">
    <source>
        <dbReference type="ARBA" id="ARBA00022679"/>
    </source>
</evidence>
<sequence>MASSVLIRQAARTIWEGGIVAYPTEGVYGLGCLPGSAATVERLLHLKSRSAAAGLILIAADLSQLDQWIQPDSREVRRLRQARKQAITWIVGARPDTPNWLTGEQQTLAVRITDHPLAAALCRAADTALVSTSANLSGRSPALTALGVRRRFGRALDYILGGTVGPNRGLATEIRRARNDSVVRPGR</sequence>
<feature type="domain" description="YrdC-like" evidence="11">
    <location>
        <begin position="4"/>
        <end position="187"/>
    </location>
</feature>
<dbReference type="PANTHER" id="PTHR17490:SF18">
    <property type="entry name" value="THREONYLCARBAMOYL-AMP SYNTHASE"/>
    <property type="match status" value="1"/>
</dbReference>
<evidence type="ECO:0000256" key="10">
    <source>
        <dbReference type="ARBA" id="ARBA00048366"/>
    </source>
</evidence>
<dbReference type="GO" id="GO:0005737">
    <property type="term" value="C:cytoplasm"/>
    <property type="evidence" value="ECO:0007669"/>
    <property type="project" value="UniProtKB-SubCell"/>
</dbReference>
<dbReference type="SUPFAM" id="SSF55821">
    <property type="entry name" value="YrdC/RibB"/>
    <property type="match status" value="1"/>
</dbReference>
<evidence type="ECO:0000259" key="11">
    <source>
        <dbReference type="PROSITE" id="PS51163"/>
    </source>
</evidence>
<evidence type="ECO:0000256" key="1">
    <source>
        <dbReference type="ARBA" id="ARBA00004496"/>
    </source>
</evidence>
<evidence type="ECO:0000256" key="4">
    <source>
        <dbReference type="ARBA" id="ARBA00022490"/>
    </source>
</evidence>
<dbReference type="GO" id="GO:0005524">
    <property type="term" value="F:ATP binding"/>
    <property type="evidence" value="ECO:0007669"/>
    <property type="project" value="UniProtKB-KW"/>
</dbReference>
<dbReference type="EC" id="2.7.7.87" evidence="3"/>
<comment type="subcellular location">
    <subcellularLocation>
        <location evidence="1">Cytoplasm</location>
    </subcellularLocation>
</comment>
<dbReference type="PANTHER" id="PTHR17490">
    <property type="entry name" value="SUA5"/>
    <property type="match status" value="1"/>
</dbReference>
<keyword evidence="7" id="KW-0548">Nucleotidyltransferase</keyword>
<dbReference type="EMBL" id="UINC01016788">
    <property type="protein sequence ID" value="SVA69638.1"/>
    <property type="molecule type" value="Genomic_DNA"/>
</dbReference>
<evidence type="ECO:0000256" key="6">
    <source>
        <dbReference type="ARBA" id="ARBA00022694"/>
    </source>
</evidence>
<dbReference type="InterPro" id="IPR050156">
    <property type="entry name" value="TC-AMP_synthase_SUA5"/>
</dbReference>
<dbReference type="GO" id="GO:0003725">
    <property type="term" value="F:double-stranded RNA binding"/>
    <property type="evidence" value="ECO:0007669"/>
    <property type="project" value="InterPro"/>
</dbReference>
<keyword evidence="9" id="KW-0067">ATP-binding</keyword>
<keyword evidence="4" id="KW-0963">Cytoplasm</keyword>
<dbReference type="GO" id="GO:0000049">
    <property type="term" value="F:tRNA binding"/>
    <property type="evidence" value="ECO:0007669"/>
    <property type="project" value="TreeGrafter"/>
</dbReference>
<reference evidence="12" key="1">
    <citation type="submission" date="2018-05" db="EMBL/GenBank/DDBJ databases">
        <authorList>
            <person name="Lanie J.A."/>
            <person name="Ng W.-L."/>
            <person name="Kazmierczak K.M."/>
            <person name="Andrzejewski T.M."/>
            <person name="Davidsen T.M."/>
            <person name="Wayne K.J."/>
            <person name="Tettelin H."/>
            <person name="Glass J.I."/>
            <person name="Rusch D."/>
            <person name="Podicherti R."/>
            <person name="Tsui H.-C.T."/>
            <person name="Winkler M.E."/>
        </authorList>
    </citation>
    <scope>NUCLEOTIDE SEQUENCE</scope>
</reference>
<gene>
    <name evidence="12" type="ORF">METZ01_LOCUS122492</name>
</gene>